<dbReference type="NCBIfam" id="NF041518">
    <property type="entry name" value="choice_anch_Q"/>
    <property type="match status" value="1"/>
</dbReference>
<protein>
    <recommendedName>
        <fullName evidence="1">GEVED domain-containing protein</fullName>
    </recommendedName>
</protein>
<reference evidence="2 3" key="1">
    <citation type="submission" date="2019-02" db="EMBL/GenBank/DDBJ databases">
        <title>Deep-cultivation of Planctomycetes and their phenomic and genomic characterization uncovers novel biology.</title>
        <authorList>
            <person name="Wiegand S."/>
            <person name="Jogler M."/>
            <person name="Boedeker C."/>
            <person name="Pinto D."/>
            <person name="Vollmers J."/>
            <person name="Rivas-Marin E."/>
            <person name="Kohn T."/>
            <person name="Peeters S.H."/>
            <person name="Heuer A."/>
            <person name="Rast P."/>
            <person name="Oberbeckmann S."/>
            <person name="Bunk B."/>
            <person name="Jeske O."/>
            <person name="Meyerdierks A."/>
            <person name="Storesund J.E."/>
            <person name="Kallscheuer N."/>
            <person name="Luecker S."/>
            <person name="Lage O.M."/>
            <person name="Pohl T."/>
            <person name="Merkel B.J."/>
            <person name="Hornburger P."/>
            <person name="Mueller R.-W."/>
            <person name="Bruemmer F."/>
            <person name="Labrenz M."/>
            <person name="Spormann A.M."/>
            <person name="Op Den Camp H."/>
            <person name="Overmann J."/>
            <person name="Amann R."/>
            <person name="Jetten M.S.M."/>
            <person name="Mascher T."/>
            <person name="Medema M.H."/>
            <person name="Devos D.P."/>
            <person name="Kaster A.-K."/>
            <person name="Ovreas L."/>
            <person name="Rohde M."/>
            <person name="Galperin M.Y."/>
            <person name="Jogler C."/>
        </authorList>
    </citation>
    <scope>NUCLEOTIDE SEQUENCE [LARGE SCALE GENOMIC DNA]</scope>
    <source>
        <strain evidence="2 3">Pla52n</strain>
    </source>
</reference>
<name>A0A5C6AJ23_9BACT</name>
<dbReference type="SUPFAM" id="SSF51126">
    <property type="entry name" value="Pectin lyase-like"/>
    <property type="match status" value="1"/>
</dbReference>
<feature type="domain" description="GEVED" evidence="1">
    <location>
        <begin position="615"/>
        <end position="687"/>
    </location>
</feature>
<dbReference type="Pfam" id="PF20009">
    <property type="entry name" value="GEVED"/>
    <property type="match status" value="1"/>
</dbReference>
<dbReference type="InterPro" id="IPR045474">
    <property type="entry name" value="GEVED"/>
</dbReference>
<proteinExistence type="predicted"/>
<dbReference type="AlphaFoldDB" id="A0A5C6AJ23"/>
<dbReference type="Pfam" id="PF00404">
    <property type="entry name" value="Dockerin_1"/>
    <property type="match status" value="1"/>
</dbReference>
<dbReference type="InterPro" id="IPR059226">
    <property type="entry name" value="Choice_anch_Q_dom"/>
</dbReference>
<dbReference type="Proteomes" id="UP000320176">
    <property type="component" value="Unassembled WGS sequence"/>
</dbReference>
<evidence type="ECO:0000259" key="1">
    <source>
        <dbReference type="Pfam" id="PF20009"/>
    </source>
</evidence>
<dbReference type="EMBL" id="SJPN01000006">
    <property type="protein sequence ID" value="TWT98233.1"/>
    <property type="molecule type" value="Genomic_DNA"/>
</dbReference>
<dbReference type="InterPro" id="IPR036439">
    <property type="entry name" value="Dockerin_dom_sf"/>
</dbReference>
<dbReference type="InterPro" id="IPR011050">
    <property type="entry name" value="Pectin_lyase_fold/virulence"/>
</dbReference>
<dbReference type="GO" id="GO:0000272">
    <property type="term" value="P:polysaccharide catabolic process"/>
    <property type="evidence" value="ECO:0007669"/>
    <property type="project" value="InterPro"/>
</dbReference>
<accession>A0A5C6AJ23</accession>
<dbReference type="Gene3D" id="1.10.1330.10">
    <property type="entry name" value="Dockerin domain"/>
    <property type="match status" value="1"/>
</dbReference>
<dbReference type="InterPro" id="IPR002105">
    <property type="entry name" value="Dockerin_1_rpt"/>
</dbReference>
<dbReference type="GO" id="GO:0004553">
    <property type="term" value="F:hydrolase activity, hydrolyzing O-glycosyl compounds"/>
    <property type="evidence" value="ECO:0007669"/>
    <property type="project" value="InterPro"/>
</dbReference>
<gene>
    <name evidence="2" type="ORF">Pla52n_47430</name>
</gene>
<sequence>MLETLESRRLLAAIEVTTSLDVVADDGLVSLREAIDLANQDGEADTITFATTLFNSDSVTIELNGTGMQITSPVKLLGPGADRLILDAQFGSDGVFETGDGFRHFHIADGDANGLINVTIAGVTLTGGDVASNDLLGRGGAILNEENLILREVYVHTNAALDGGGVGNADGGIVTLVRSTVYGNVAAAPSGDGGGIWNASGAGLHVLGSTISSNVADTRGGGIASLGAVTVSQSTITENFAGTDGGGVYDSADSQIINGSIVSGNTAGGSANNLLGDFSGDHNLLGTGDASGGANDVFSDSPGVGALGNNGGPTPTHALMNDSLAINAGAMGTTNLLVNGDFETADLTGWTFETSDASLGFAEINDGTVDTLAADDPYSPISGSSDVVLRDTGPNTRRLYQDILVPAGIAEATLSWSDRIINNANQFVDPQQGFRVFLEDSTGRLLDEVFSTQPGDPVEQLGPNSRGFDVTKTLQQHEGESLRLTFYVQNELLALQVWLDDIELSVLQADQRGGGFYRNDGFGVDIGAFELQTELDFGDAPVGYPVMLPDGASHAVGSLTLGGQIDSEPNGLADDAADGDGADDDGVIMIADMVSRSDAATTSSFSVFASASGFLDAWIDFDQDQSWDDAGEQIAVSVPVNLGQNTLSFAVPAGAVAGNTFARFRLSSSGGLTPTGSAIDGEVEDYVATILDGSSVQNLQVDLPHEDAILRIDGPDLVLQSSGKVLFQAPNQSVGLLNILGTSDADQFIIDFSGGILPATVSQELRLNGGGGDDLLTIMGGDGTIDFTDNGNVTITGFNTIDLGTQHAHSITLDSEAWLNVRPATGDLTILGGVDDTITFVDRSAWLMGPTSIEGGRFLRSAVQAGVTETQSLLFDLAAPWQNIIRPGDVNNNGMVTAGDALDIINELKNHAYSDATTLDLLDPMNVAQWPGVYYDQTGDGRVTANDALQVINELRAIRLGEVEPEFVDLDENGLRKVIALGTAIDQALVRFGTTLHEVQQEPIPAAIVVAMLNASMPNASLARPSEVGAISPAGEVATNASTVDQVIDQLWLEDELLSGSVVLSLAE</sequence>
<evidence type="ECO:0000313" key="3">
    <source>
        <dbReference type="Proteomes" id="UP000320176"/>
    </source>
</evidence>
<dbReference type="Gene3D" id="2.60.120.260">
    <property type="entry name" value="Galactose-binding domain-like"/>
    <property type="match status" value="1"/>
</dbReference>
<evidence type="ECO:0000313" key="2">
    <source>
        <dbReference type="EMBL" id="TWT98233.1"/>
    </source>
</evidence>
<organism evidence="2 3">
    <name type="scientific">Stieleria varia</name>
    <dbReference type="NCBI Taxonomy" id="2528005"/>
    <lineage>
        <taxon>Bacteria</taxon>
        <taxon>Pseudomonadati</taxon>
        <taxon>Planctomycetota</taxon>
        <taxon>Planctomycetia</taxon>
        <taxon>Pirellulales</taxon>
        <taxon>Pirellulaceae</taxon>
        <taxon>Stieleria</taxon>
    </lineage>
</organism>
<comment type="caution">
    <text evidence="2">The sequence shown here is derived from an EMBL/GenBank/DDBJ whole genome shotgun (WGS) entry which is preliminary data.</text>
</comment>
<keyword evidence="3" id="KW-1185">Reference proteome</keyword>